<sequence length="189" mass="21415">MGAIINNADANNPNKKKFSLFLRNLYQGITIDLLLIAALITLVVGISAPLMTLEKLYFFENKVSLLSAVRQLFDKEEWALFIIIGLFSLCLPFVKIFSLMAILHIPHQGNSFLDKLLQWIEHWGKWSMLDVFVVALLLVSVKLGALAKVTVHYGLYTFACAVILTMITSFWIDRLAKKRDNKSITDPLE</sequence>
<protein>
    <submittedName>
        <fullName evidence="2">Paraquat-inducible membrane protein A</fullName>
    </submittedName>
</protein>
<gene>
    <name evidence="2" type="ORF">HELGO_WM11730</name>
</gene>
<dbReference type="InterPro" id="IPR007498">
    <property type="entry name" value="PqiA-like"/>
</dbReference>
<reference evidence="2" key="1">
    <citation type="submission" date="2020-01" db="EMBL/GenBank/DDBJ databases">
        <authorList>
            <person name="Meier V. D."/>
            <person name="Meier V D."/>
        </authorList>
    </citation>
    <scope>NUCLEOTIDE SEQUENCE</scope>
    <source>
        <strain evidence="2">HLG_WM_MAG_07</strain>
    </source>
</reference>
<dbReference type="EMBL" id="CACVAY010000025">
    <property type="protein sequence ID" value="CAA6805031.1"/>
    <property type="molecule type" value="Genomic_DNA"/>
</dbReference>
<organism evidence="2">
    <name type="scientific">uncultured Thiotrichaceae bacterium</name>
    <dbReference type="NCBI Taxonomy" id="298394"/>
    <lineage>
        <taxon>Bacteria</taxon>
        <taxon>Pseudomonadati</taxon>
        <taxon>Pseudomonadota</taxon>
        <taxon>Gammaproteobacteria</taxon>
        <taxon>Thiotrichales</taxon>
        <taxon>Thiotrichaceae</taxon>
        <taxon>environmental samples</taxon>
    </lineage>
</organism>
<keyword evidence="1" id="KW-1133">Transmembrane helix</keyword>
<accession>A0A6S6SJE3</accession>
<name>A0A6S6SJE3_9GAMM</name>
<dbReference type="AlphaFoldDB" id="A0A6S6SJE3"/>
<feature type="transmembrane region" description="Helical" evidence="1">
    <location>
        <begin position="126"/>
        <end position="147"/>
    </location>
</feature>
<proteinExistence type="predicted"/>
<dbReference type="Pfam" id="PF04403">
    <property type="entry name" value="PqiA"/>
    <property type="match status" value="1"/>
</dbReference>
<keyword evidence="1" id="KW-0472">Membrane</keyword>
<feature type="transmembrane region" description="Helical" evidence="1">
    <location>
        <begin position="25"/>
        <end position="48"/>
    </location>
</feature>
<evidence type="ECO:0000256" key="1">
    <source>
        <dbReference type="SAM" id="Phobius"/>
    </source>
</evidence>
<keyword evidence="1" id="KW-0812">Transmembrane</keyword>
<feature type="transmembrane region" description="Helical" evidence="1">
    <location>
        <begin position="153"/>
        <end position="172"/>
    </location>
</feature>
<evidence type="ECO:0000313" key="2">
    <source>
        <dbReference type="EMBL" id="CAA6805031.1"/>
    </source>
</evidence>
<feature type="transmembrane region" description="Helical" evidence="1">
    <location>
        <begin position="78"/>
        <end position="105"/>
    </location>
</feature>